<dbReference type="InterPro" id="IPR005212">
    <property type="entry name" value="EvaA-like"/>
</dbReference>
<gene>
    <name evidence="2" type="ORF">GCM10017581_046660</name>
</gene>
<dbReference type="AlphaFoldDB" id="A0A9W6NMY2"/>
<sequence length="466" mass="52773">MVTSDVAARFARSATERDTAVLSTAEFHRWWARRCEVDQFQVTPIPFAELDGWHFEAASGNLAHDSGRFFTIEGLRCQGDAGREWTQPIINQPEIGILGIVAKEFDGVLHFLMQAKMEPGNVNRLQLSPTVQATRSNYMRVHQGSRTRFLEYFLEAKRGHVLVDVLQSEQGVYFWRKRNRNMVVEVTEDVPEHEDFCWLTLHQLLDLLKVDNLVNMDARTVMACMALSFPPDRPPAPTPFQEALLRSYDPAYGGVHTPTEIISWFNERKAVSDWRAHRIPLRDVAQWARTADEIADADLSRFRIMAVRVGAGNREVTRWSQPLLAPCHDGLAAFFTRNIGGVLHLLVQSRSEPGLLDIIEMGPTVKLPAVQDGGADREGHSVPFAAELAAMEPERIRFSALLSEEGGRFYHAQTRYQIIELDESFPLDVPPAYCWLTVHQLMDLVRHGHYLNVEARSLLACLHAVS</sequence>
<dbReference type="Pfam" id="PF03559">
    <property type="entry name" value="Hexose_dehydrat"/>
    <property type="match status" value="2"/>
</dbReference>
<dbReference type="InterPro" id="IPR038153">
    <property type="entry name" value="EvaA-like_sf"/>
</dbReference>
<feature type="domain" description="dTDP-4-dehydro-6-deoxy-alpha-D-glucopyranose 2,3-dehydratase" evidence="1">
    <location>
        <begin position="24"/>
        <end position="225"/>
    </location>
</feature>
<accession>A0A9W6NMY2</accession>
<dbReference type="GO" id="GO:0016829">
    <property type="term" value="F:lyase activity"/>
    <property type="evidence" value="ECO:0007669"/>
    <property type="project" value="InterPro"/>
</dbReference>
<protein>
    <submittedName>
        <fullName evidence="2">NDP-hexose 2,3-dehydratase</fullName>
    </submittedName>
</protein>
<evidence type="ECO:0000313" key="2">
    <source>
        <dbReference type="EMBL" id="GLL02924.1"/>
    </source>
</evidence>
<reference evidence="2" key="1">
    <citation type="journal article" date="2014" name="Int. J. Syst. Evol. Microbiol.">
        <title>Complete genome sequence of Corynebacterium casei LMG S-19264T (=DSM 44701T), isolated from a smear-ripened cheese.</title>
        <authorList>
            <consortium name="US DOE Joint Genome Institute (JGI-PGF)"/>
            <person name="Walter F."/>
            <person name="Albersmeier A."/>
            <person name="Kalinowski J."/>
            <person name="Ruckert C."/>
        </authorList>
    </citation>
    <scope>NUCLEOTIDE SEQUENCE</scope>
    <source>
        <strain evidence="2">VKM Ac-1321</strain>
    </source>
</reference>
<reference evidence="2" key="2">
    <citation type="submission" date="2023-01" db="EMBL/GenBank/DDBJ databases">
        <authorList>
            <person name="Sun Q."/>
            <person name="Evtushenko L."/>
        </authorList>
    </citation>
    <scope>NUCLEOTIDE SEQUENCE</scope>
    <source>
        <strain evidence="2">VKM Ac-1321</strain>
    </source>
</reference>
<evidence type="ECO:0000313" key="3">
    <source>
        <dbReference type="Proteomes" id="UP001143480"/>
    </source>
</evidence>
<dbReference type="EMBL" id="BSFP01000027">
    <property type="protein sequence ID" value="GLL02924.1"/>
    <property type="molecule type" value="Genomic_DNA"/>
</dbReference>
<feature type="domain" description="dTDP-4-dehydro-6-deoxy-alpha-D-glucopyranose 2,3-dehydratase" evidence="1">
    <location>
        <begin position="260"/>
        <end position="462"/>
    </location>
</feature>
<evidence type="ECO:0000259" key="1">
    <source>
        <dbReference type="Pfam" id="PF03559"/>
    </source>
</evidence>
<dbReference type="RefSeq" id="WP_223101328.1">
    <property type="nucleotide sequence ID" value="NZ_BAAAXA010000003.1"/>
</dbReference>
<proteinExistence type="predicted"/>
<dbReference type="Proteomes" id="UP001143480">
    <property type="component" value="Unassembled WGS sequence"/>
</dbReference>
<dbReference type="Gene3D" id="3.90.79.40">
    <property type="entry name" value="EvaA sugar 2,3-dehydratase subunit"/>
    <property type="match status" value="2"/>
</dbReference>
<keyword evidence="3" id="KW-1185">Reference proteome</keyword>
<organism evidence="2 3">
    <name type="scientific">Dactylosporangium matsuzakiense</name>
    <dbReference type="NCBI Taxonomy" id="53360"/>
    <lineage>
        <taxon>Bacteria</taxon>
        <taxon>Bacillati</taxon>
        <taxon>Actinomycetota</taxon>
        <taxon>Actinomycetes</taxon>
        <taxon>Micromonosporales</taxon>
        <taxon>Micromonosporaceae</taxon>
        <taxon>Dactylosporangium</taxon>
    </lineage>
</organism>
<name>A0A9W6NMY2_9ACTN</name>
<comment type="caution">
    <text evidence="2">The sequence shown here is derived from an EMBL/GenBank/DDBJ whole genome shotgun (WGS) entry which is preliminary data.</text>
</comment>